<evidence type="ECO:0000313" key="4">
    <source>
        <dbReference type="EMBL" id="CAF4323604.1"/>
    </source>
</evidence>
<dbReference type="InterPro" id="IPR000945">
    <property type="entry name" value="DBH-like"/>
</dbReference>
<dbReference type="InterPro" id="IPR014784">
    <property type="entry name" value="Cu2_ascorb_mOase-like_C"/>
</dbReference>
<dbReference type="EMBL" id="CAJOBC010084876">
    <property type="protein sequence ID" value="CAF4323604.1"/>
    <property type="molecule type" value="Genomic_DNA"/>
</dbReference>
<feature type="non-terminal residue" evidence="3">
    <location>
        <position position="1"/>
    </location>
</feature>
<reference evidence="3" key="1">
    <citation type="submission" date="2021-02" db="EMBL/GenBank/DDBJ databases">
        <authorList>
            <person name="Nowell W R."/>
        </authorList>
    </citation>
    <scope>NUCLEOTIDE SEQUENCE</scope>
</reference>
<evidence type="ECO:0000259" key="2">
    <source>
        <dbReference type="PROSITE" id="PS50835"/>
    </source>
</evidence>
<sequence length="182" mass="21227">QTVWSKLIRNNTAQTYLFNAEQYYANHQFLNRLSKPIKLYPGDEIATRCIYSTTRSTSITLGGEPLEDEMCVHVFLYYPKMTNMAGCVSKISTRQWETIYNKSLTANVTSQNDFKTWLQNIKWTQESSQTWQAFYSTAERERSISNLNLTATFFIPNYQDINEIYCSVNNKTRMRNNSTTKG</sequence>
<dbReference type="SUPFAM" id="SSF49742">
    <property type="entry name" value="PHM/PNGase F"/>
    <property type="match status" value="1"/>
</dbReference>
<dbReference type="GO" id="GO:0042421">
    <property type="term" value="P:norepinephrine biosynthetic process"/>
    <property type="evidence" value="ECO:0007669"/>
    <property type="project" value="TreeGrafter"/>
</dbReference>
<dbReference type="GO" id="GO:0042420">
    <property type="term" value="P:dopamine catabolic process"/>
    <property type="evidence" value="ECO:0007669"/>
    <property type="project" value="TreeGrafter"/>
</dbReference>
<keyword evidence="1" id="KW-1015">Disulfide bond</keyword>
<dbReference type="InterPro" id="IPR008977">
    <property type="entry name" value="PHM/PNGase_F_dom_sf"/>
</dbReference>
<feature type="domain" description="Ig-like" evidence="2">
    <location>
        <begin position="79"/>
        <end position="182"/>
    </location>
</feature>
<dbReference type="GO" id="GO:0006589">
    <property type="term" value="P:octopamine biosynthetic process"/>
    <property type="evidence" value="ECO:0007669"/>
    <property type="project" value="TreeGrafter"/>
</dbReference>
<accession>A0A815PJ48</accession>
<dbReference type="InterPro" id="IPR024548">
    <property type="entry name" value="Cu2_monoox_C"/>
</dbReference>
<keyword evidence="5" id="KW-1185">Reference proteome</keyword>
<dbReference type="PANTHER" id="PTHR10157:SF23">
    <property type="entry name" value="MOXD1 HOMOLOG 1"/>
    <property type="match status" value="1"/>
</dbReference>
<name>A0A815PJ48_9BILA</name>
<organism evidence="3 5">
    <name type="scientific">Didymodactylos carnosus</name>
    <dbReference type="NCBI Taxonomy" id="1234261"/>
    <lineage>
        <taxon>Eukaryota</taxon>
        <taxon>Metazoa</taxon>
        <taxon>Spiralia</taxon>
        <taxon>Gnathifera</taxon>
        <taxon>Rotifera</taxon>
        <taxon>Eurotatoria</taxon>
        <taxon>Bdelloidea</taxon>
        <taxon>Philodinida</taxon>
        <taxon>Philodinidae</taxon>
        <taxon>Didymodactylos</taxon>
    </lineage>
</organism>
<gene>
    <name evidence="3" type="ORF">GPM918_LOCUS34701</name>
    <name evidence="4" type="ORF">SRO942_LOCUS35404</name>
</gene>
<dbReference type="Proteomes" id="UP000681722">
    <property type="component" value="Unassembled WGS sequence"/>
</dbReference>
<protein>
    <recommendedName>
        <fullName evidence="2">Ig-like domain-containing protein</fullName>
    </recommendedName>
</protein>
<evidence type="ECO:0000313" key="5">
    <source>
        <dbReference type="Proteomes" id="UP000663829"/>
    </source>
</evidence>
<dbReference type="GO" id="GO:0004500">
    <property type="term" value="F:dopamine beta-monooxygenase activity"/>
    <property type="evidence" value="ECO:0007669"/>
    <property type="project" value="InterPro"/>
</dbReference>
<evidence type="ECO:0000256" key="1">
    <source>
        <dbReference type="ARBA" id="ARBA00023157"/>
    </source>
</evidence>
<dbReference type="GO" id="GO:0005507">
    <property type="term" value="F:copper ion binding"/>
    <property type="evidence" value="ECO:0007669"/>
    <property type="project" value="TreeGrafter"/>
</dbReference>
<dbReference type="EMBL" id="CAJNOQ010019431">
    <property type="protein sequence ID" value="CAF1450059.1"/>
    <property type="molecule type" value="Genomic_DNA"/>
</dbReference>
<evidence type="ECO:0000313" key="3">
    <source>
        <dbReference type="EMBL" id="CAF1450059.1"/>
    </source>
</evidence>
<dbReference type="OrthoDB" id="10003276at2759"/>
<proteinExistence type="predicted"/>
<comment type="caution">
    <text evidence="3">The sequence shown here is derived from an EMBL/GenBank/DDBJ whole genome shotgun (WGS) entry which is preliminary data.</text>
</comment>
<dbReference type="Pfam" id="PF03712">
    <property type="entry name" value="Cu2_monoox_C"/>
    <property type="match status" value="1"/>
</dbReference>
<dbReference type="AlphaFoldDB" id="A0A815PJ48"/>
<dbReference type="GO" id="GO:0030667">
    <property type="term" value="C:secretory granule membrane"/>
    <property type="evidence" value="ECO:0007669"/>
    <property type="project" value="TreeGrafter"/>
</dbReference>
<dbReference type="Gene3D" id="2.60.120.230">
    <property type="match status" value="1"/>
</dbReference>
<dbReference type="InterPro" id="IPR007110">
    <property type="entry name" value="Ig-like_dom"/>
</dbReference>
<dbReference type="PANTHER" id="PTHR10157">
    <property type="entry name" value="DOPAMINE BETA HYDROXYLASE RELATED"/>
    <property type="match status" value="1"/>
</dbReference>
<dbReference type="GO" id="GO:0005615">
    <property type="term" value="C:extracellular space"/>
    <property type="evidence" value="ECO:0007669"/>
    <property type="project" value="TreeGrafter"/>
</dbReference>
<dbReference type="Proteomes" id="UP000663829">
    <property type="component" value="Unassembled WGS sequence"/>
</dbReference>
<dbReference type="PROSITE" id="PS50835">
    <property type="entry name" value="IG_LIKE"/>
    <property type="match status" value="1"/>
</dbReference>